<organism evidence="2 3">
    <name type="scientific">Cytospora paraplurivora</name>
    <dbReference type="NCBI Taxonomy" id="2898453"/>
    <lineage>
        <taxon>Eukaryota</taxon>
        <taxon>Fungi</taxon>
        <taxon>Dikarya</taxon>
        <taxon>Ascomycota</taxon>
        <taxon>Pezizomycotina</taxon>
        <taxon>Sordariomycetes</taxon>
        <taxon>Sordariomycetidae</taxon>
        <taxon>Diaporthales</taxon>
        <taxon>Cytosporaceae</taxon>
        <taxon>Cytospora</taxon>
    </lineage>
</organism>
<dbReference type="AlphaFoldDB" id="A0AAN9YBD2"/>
<keyword evidence="3" id="KW-1185">Reference proteome</keyword>
<feature type="region of interest" description="Disordered" evidence="1">
    <location>
        <begin position="13"/>
        <end position="47"/>
    </location>
</feature>
<evidence type="ECO:0000313" key="2">
    <source>
        <dbReference type="EMBL" id="KAK7732450.1"/>
    </source>
</evidence>
<feature type="compositionally biased region" description="Acidic residues" evidence="1">
    <location>
        <begin position="17"/>
        <end position="29"/>
    </location>
</feature>
<proteinExistence type="predicted"/>
<comment type="caution">
    <text evidence="2">The sequence shown here is derived from an EMBL/GenBank/DDBJ whole genome shotgun (WGS) entry which is preliminary data.</text>
</comment>
<accession>A0AAN9YBD2</accession>
<evidence type="ECO:0000313" key="3">
    <source>
        <dbReference type="Proteomes" id="UP001320245"/>
    </source>
</evidence>
<name>A0AAN9YBD2_9PEZI</name>
<dbReference type="EMBL" id="JAJSPL020000051">
    <property type="protein sequence ID" value="KAK7732450.1"/>
    <property type="molecule type" value="Genomic_DNA"/>
</dbReference>
<dbReference type="Proteomes" id="UP001320245">
    <property type="component" value="Unassembled WGS sequence"/>
</dbReference>
<protein>
    <submittedName>
        <fullName evidence="2">Uncharacterized protein</fullName>
    </submittedName>
</protein>
<sequence length="135" mass="14861">MVCEIYQCASEHKFEEDNADDEDDSDEADGNTNMEESETTNRKASTKLNWASHAASNLVKAATQHMGLSRAAGAALAIAAVHQTYPEDAFRLLAATAANANLHTQELKNQRRLWFAIILLISVSRDSKESQLQIV</sequence>
<reference evidence="2 3" key="1">
    <citation type="journal article" date="2023" name="PLoS ONE">
        <title>Cytospora paraplurivora sp. nov. isolated from orchards with fruit tree decline syndrome in Ontario, Canada.</title>
        <authorList>
            <person name="Ilyukhin E."/>
            <person name="Nguyen H.D.T."/>
            <person name="Castle A.J."/>
            <person name="Ellouze W."/>
        </authorList>
    </citation>
    <scope>NUCLEOTIDE SEQUENCE [LARGE SCALE GENOMIC DNA]</scope>
    <source>
        <strain evidence="2 3">FDS-564</strain>
    </source>
</reference>
<evidence type="ECO:0000256" key="1">
    <source>
        <dbReference type="SAM" id="MobiDB-lite"/>
    </source>
</evidence>
<gene>
    <name evidence="2" type="ORF">SLS53_008454</name>
</gene>